<organism evidence="2 3">
    <name type="scientific">Novosphingobium fluoreni</name>
    <dbReference type="NCBI Taxonomy" id="1391222"/>
    <lineage>
        <taxon>Bacteria</taxon>
        <taxon>Pseudomonadati</taxon>
        <taxon>Pseudomonadota</taxon>
        <taxon>Alphaproteobacteria</taxon>
        <taxon>Sphingomonadales</taxon>
        <taxon>Sphingomonadaceae</taxon>
        <taxon>Novosphingobium</taxon>
    </lineage>
</organism>
<sequence>MTARSTNQGELFMLDSPLLTEVRGEQSLMAYPFFALSKSAWKRPLVYKTETVSIEIGPGPRGVATIYDKEVLLYIASLMAAKLDAGEDVTQDFYFTAYDLFRVTGVNGSARSYSRLSDALERLQGTQIKTDIEAGGEGQAGFFSWLSEAQLKYTKTKSGDKRLKAVRVRLCDWLYRAILRDRRVLDYSPFYFQLGPVERRLYEVARSTCKDEPVQIGLDDLRLQLGYQNSLKHFRHAMRGIADQNAIPDYHITMSDPATSSGRVSIAAIVVTIAPKPMLPPTSPETDLETGPETDLGNEA</sequence>
<dbReference type="InterPro" id="IPR018777">
    <property type="entry name" value="Replication_initiator_prot_A"/>
</dbReference>
<dbReference type="Proteomes" id="UP000561459">
    <property type="component" value="Unassembled WGS sequence"/>
</dbReference>
<name>A0A7W6C6A6_9SPHN</name>
<dbReference type="AlphaFoldDB" id="A0A7W6C6A6"/>
<gene>
    <name evidence="2" type="ORF">GGR39_003304</name>
</gene>
<dbReference type="RefSeq" id="WP_183618727.1">
    <property type="nucleotide sequence ID" value="NZ_JACIDY010000012.1"/>
</dbReference>
<comment type="caution">
    <text evidence="2">The sequence shown here is derived from an EMBL/GenBank/DDBJ whole genome shotgun (WGS) entry which is preliminary data.</text>
</comment>
<accession>A0A7W6C6A6</accession>
<feature type="region of interest" description="Disordered" evidence="1">
    <location>
        <begin position="277"/>
        <end position="300"/>
    </location>
</feature>
<feature type="compositionally biased region" description="Acidic residues" evidence="1">
    <location>
        <begin position="286"/>
        <end position="300"/>
    </location>
</feature>
<evidence type="ECO:0008006" key="4">
    <source>
        <dbReference type="Google" id="ProtNLM"/>
    </source>
</evidence>
<proteinExistence type="predicted"/>
<reference evidence="2 3" key="1">
    <citation type="submission" date="2020-08" db="EMBL/GenBank/DDBJ databases">
        <title>Genomic Encyclopedia of Type Strains, Phase IV (KMG-IV): sequencing the most valuable type-strain genomes for metagenomic binning, comparative biology and taxonomic classification.</title>
        <authorList>
            <person name="Goeker M."/>
        </authorList>
    </citation>
    <scope>NUCLEOTIDE SEQUENCE [LARGE SCALE GENOMIC DNA]</scope>
    <source>
        <strain evidence="2 3">DSM 27568</strain>
    </source>
</reference>
<evidence type="ECO:0000313" key="2">
    <source>
        <dbReference type="EMBL" id="MBB3941623.1"/>
    </source>
</evidence>
<evidence type="ECO:0000256" key="1">
    <source>
        <dbReference type="SAM" id="MobiDB-lite"/>
    </source>
</evidence>
<evidence type="ECO:0000313" key="3">
    <source>
        <dbReference type="Proteomes" id="UP000561459"/>
    </source>
</evidence>
<keyword evidence="3" id="KW-1185">Reference proteome</keyword>
<protein>
    <recommendedName>
        <fullName evidence="4">RepA family protein</fullName>
    </recommendedName>
</protein>
<dbReference type="EMBL" id="JACIDY010000012">
    <property type="protein sequence ID" value="MBB3941623.1"/>
    <property type="molecule type" value="Genomic_DNA"/>
</dbReference>
<dbReference type="Pfam" id="PF10134">
    <property type="entry name" value="RPA"/>
    <property type="match status" value="1"/>
</dbReference>